<dbReference type="InterPro" id="IPR012495">
    <property type="entry name" value="TadE-like_dom"/>
</dbReference>
<gene>
    <name evidence="5" type="ORF">SAMN05216223_10258</name>
</gene>
<evidence type="ECO:0000313" key="5">
    <source>
        <dbReference type="EMBL" id="SEF79768.1"/>
    </source>
</evidence>
<name>A0A1H5UZD3_9ACTN</name>
<dbReference type="OrthoDB" id="4335656at2"/>
<feature type="region of interest" description="Disordered" evidence="1">
    <location>
        <begin position="1"/>
        <end position="43"/>
    </location>
</feature>
<evidence type="ECO:0000256" key="3">
    <source>
        <dbReference type="SAM" id="SignalP"/>
    </source>
</evidence>
<evidence type="ECO:0000259" key="4">
    <source>
        <dbReference type="Pfam" id="PF07811"/>
    </source>
</evidence>
<sequence length="163" mass="16095">MRTLCAAPGTPSPAAPGPAVAAAGPSPAASTSAASGPARTRGRRSAGQASLEYLGMLPFLLLIALAGIQLGIAAYCGSQAGTAARTAARTAALPGAEGGQGPGRTAGENAVSGWVDPDISFPVDSDATVTAEATVRIPSVLPGVHLFGPVHRDATMPKEDWTP</sequence>
<keyword evidence="6" id="KW-1185">Reference proteome</keyword>
<keyword evidence="2" id="KW-0472">Membrane</keyword>
<dbReference type="Proteomes" id="UP000236754">
    <property type="component" value="Unassembled WGS sequence"/>
</dbReference>
<dbReference type="RefSeq" id="WP_103884250.1">
    <property type="nucleotide sequence ID" value="NZ_FNVU01000002.1"/>
</dbReference>
<feature type="signal peptide" evidence="3">
    <location>
        <begin position="1"/>
        <end position="21"/>
    </location>
</feature>
<evidence type="ECO:0000256" key="2">
    <source>
        <dbReference type="SAM" id="Phobius"/>
    </source>
</evidence>
<dbReference type="AlphaFoldDB" id="A0A1H5UZD3"/>
<dbReference type="Pfam" id="PF07811">
    <property type="entry name" value="TadE"/>
    <property type="match status" value="1"/>
</dbReference>
<evidence type="ECO:0000256" key="1">
    <source>
        <dbReference type="SAM" id="MobiDB-lite"/>
    </source>
</evidence>
<feature type="transmembrane region" description="Helical" evidence="2">
    <location>
        <begin position="57"/>
        <end position="76"/>
    </location>
</feature>
<evidence type="ECO:0000313" key="6">
    <source>
        <dbReference type="Proteomes" id="UP000236754"/>
    </source>
</evidence>
<accession>A0A1H5UZD3</accession>
<organism evidence="5 6">
    <name type="scientific">Actinacidiphila yanglinensis</name>
    <dbReference type="NCBI Taxonomy" id="310779"/>
    <lineage>
        <taxon>Bacteria</taxon>
        <taxon>Bacillati</taxon>
        <taxon>Actinomycetota</taxon>
        <taxon>Actinomycetes</taxon>
        <taxon>Kitasatosporales</taxon>
        <taxon>Streptomycetaceae</taxon>
        <taxon>Actinacidiphila</taxon>
    </lineage>
</organism>
<dbReference type="EMBL" id="FNVU01000002">
    <property type="protein sequence ID" value="SEF79768.1"/>
    <property type="molecule type" value="Genomic_DNA"/>
</dbReference>
<keyword evidence="2" id="KW-1133">Transmembrane helix</keyword>
<keyword evidence="2" id="KW-0812">Transmembrane</keyword>
<feature type="domain" description="TadE-like" evidence="4">
    <location>
        <begin position="47"/>
        <end position="89"/>
    </location>
</feature>
<proteinExistence type="predicted"/>
<feature type="chain" id="PRO_5009286719" evidence="3">
    <location>
        <begin position="22"/>
        <end position="163"/>
    </location>
</feature>
<keyword evidence="3" id="KW-0732">Signal</keyword>
<protein>
    <submittedName>
        <fullName evidence="5">TadE-like protein</fullName>
    </submittedName>
</protein>
<reference evidence="5 6" key="1">
    <citation type="submission" date="2016-10" db="EMBL/GenBank/DDBJ databases">
        <authorList>
            <person name="de Groot N.N."/>
        </authorList>
    </citation>
    <scope>NUCLEOTIDE SEQUENCE [LARGE SCALE GENOMIC DNA]</scope>
    <source>
        <strain evidence="5 6">CGMCC 4.2023</strain>
    </source>
</reference>
<feature type="compositionally biased region" description="Low complexity" evidence="1">
    <location>
        <begin position="17"/>
        <end position="38"/>
    </location>
</feature>